<dbReference type="PANTHER" id="PTHR31654:SF0">
    <property type="entry name" value="SECRETED BETA-GLUCOSIDASE ADG3-RELATED"/>
    <property type="match status" value="1"/>
</dbReference>
<accession>A0A2T9YPK9</accession>
<dbReference type="PANTHER" id="PTHR31654">
    <property type="entry name" value="SECRETED BETA-GLUCOSIDASE ADG3-RELATED"/>
    <property type="match status" value="1"/>
</dbReference>
<protein>
    <submittedName>
        <fullName evidence="3">Uncharacterized protein</fullName>
    </submittedName>
</protein>
<dbReference type="STRING" id="133385.A0A2T9YPK9"/>
<dbReference type="OrthoDB" id="5554151at2759"/>
<dbReference type="AlphaFoldDB" id="A0A2T9YPK9"/>
<comment type="similarity">
    <text evidence="1">Belongs to the SUN family.</text>
</comment>
<dbReference type="Proteomes" id="UP000245383">
    <property type="component" value="Unassembled WGS sequence"/>
</dbReference>
<dbReference type="InterPro" id="IPR005556">
    <property type="entry name" value="SUN"/>
</dbReference>
<keyword evidence="2" id="KW-0732">Signal</keyword>
<gene>
    <name evidence="3" type="ORF">BB561_002646</name>
</gene>
<keyword evidence="4" id="KW-1185">Reference proteome</keyword>
<evidence type="ECO:0000313" key="4">
    <source>
        <dbReference type="Proteomes" id="UP000245383"/>
    </source>
</evidence>
<name>A0A2T9YPK9_9FUNG</name>
<dbReference type="InterPro" id="IPR053088">
    <property type="entry name" value="Beta-glucosidase/SUN-like"/>
</dbReference>
<dbReference type="Pfam" id="PF03856">
    <property type="entry name" value="SUN"/>
    <property type="match status" value="1"/>
</dbReference>
<evidence type="ECO:0000256" key="2">
    <source>
        <dbReference type="SAM" id="SignalP"/>
    </source>
</evidence>
<feature type="signal peptide" evidence="2">
    <location>
        <begin position="1"/>
        <end position="24"/>
    </location>
</feature>
<evidence type="ECO:0000313" key="3">
    <source>
        <dbReference type="EMBL" id="PVU94295.1"/>
    </source>
</evidence>
<organism evidence="3 4">
    <name type="scientific">Smittium simulii</name>
    <dbReference type="NCBI Taxonomy" id="133385"/>
    <lineage>
        <taxon>Eukaryota</taxon>
        <taxon>Fungi</taxon>
        <taxon>Fungi incertae sedis</taxon>
        <taxon>Zoopagomycota</taxon>
        <taxon>Kickxellomycotina</taxon>
        <taxon>Harpellomycetes</taxon>
        <taxon>Harpellales</taxon>
        <taxon>Legeriomycetaceae</taxon>
        <taxon>Smittium</taxon>
    </lineage>
</organism>
<evidence type="ECO:0000256" key="1">
    <source>
        <dbReference type="ARBA" id="ARBA00010579"/>
    </source>
</evidence>
<comment type="caution">
    <text evidence="3">The sequence shown here is derived from an EMBL/GenBank/DDBJ whole genome shotgun (WGS) entry which is preliminary data.</text>
</comment>
<proteinExistence type="inferred from homology"/>
<sequence length="367" mass="40838">MMLKKFGCISLFLVLFEFGNTASGNSLALEINELNNASEKYTPSKMDVGQDNLQQSNEFSGILTRIKTGLSETSSILKRNYNRYHKKRRFRRLGRFHGPRRLEFNSFIEQNTRVCRFPWSIDNFENIYAITPDKENSGWAMSPHQQCMRGTWCPYACKPGYYSAQWDPDAVSANGKGSTNGGLYCDEDGILQVPFPERPFCARGMGNVVVNNTLANPVSACQTVYPGNEAMIIPSTAHPRGSVDLNVVPKSYWLSTSCQFYVNPAGSTNNECIWGNSKQPLGNWGPYIFGTGQAADGHTYISVRYNPLYIQSGFSLKNTYNVKIACVAGFCNFPANNECKCENGACTLPNGCTVTLTNDAKAQFVLY</sequence>
<dbReference type="EMBL" id="MBFR01000096">
    <property type="protein sequence ID" value="PVU94295.1"/>
    <property type="molecule type" value="Genomic_DNA"/>
</dbReference>
<feature type="chain" id="PRO_5015481575" evidence="2">
    <location>
        <begin position="25"/>
        <end position="367"/>
    </location>
</feature>
<reference evidence="3 4" key="1">
    <citation type="journal article" date="2018" name="MBio">
        <title>Comparative Genomics Reveals the Core Gene Toolbox for the Fungus-Insect Symbiosis.</title>
        <authorList>
            <person name="Wang Y."/>
            <person name="Stata M."/>
            <person name="Wang W."/>
            <person name="Stajich J.E."/>
            <person name="White M.M."/>
            <person name="Moncalvo J.M."/>
        </authorList>
    </citation>
    <scope>NUCLEOTIDE SEQUENCE [LARGE SCALE GENOMIC DNA]</scope>
    <source>
        <strain evidence="3 4">SWE-8-4</strain>
    </source>
</reference>